<evidence type="ECO:0000313" key="2">
    <source>
        <dbReference type="EMBL" id="CAI3984705.1"/>
    </source>
</evidence>
<evidence type="ECO:0000313" key="1">
    <source>
        <dbReference type="EMBL" id="CAI3981002.1"/>
    </source>
</evidence>
<dbReference type="Proteomes" id="UP001152797">
    <property type="component" value="Unassembled WGS sequence"/>
</dbReference>
<dbReference type="EMBL" id="CAMXCT020000602">
    <property type="protein sequence ID" value="CAL1134377.1"/>
    <property type="molecule type" value="Genomic_DNA"/>
</dbReference>
<gene>
    <name evidence="2" type="ORF">C1SCF055_LOCUS12224</name>
    <name evidence="1" type="ORF">C1SCF055_LOCUS8835</name>
</gene>
<dbReference type="EMBL" id="CAMXCT030000911">
    <property type="protein sequence ID" value="CAL4772017.1"/>
    <property type="molecule type" value="Genomic_DNA"/>
</dbReference>
<sequence>MEESLEAAKKDYSKGTSKTIFDISGLALKWDDSSVIRQRMRNDFNLCVHYDSKTKKETNFAVARNVKNLKANQAVMDPKLLEMLEDLGVIEKKEGCVKE</sequence>
<organism evidence="1">
    <name type="scientific">Cladocopium goreaui</name>
    <dbReference type="NCBI Taxonomy" id="2562237"/>
    <lineage>
        <taxon>Eukaryota</taxon>
        <taxon>Sar</taxon>
        <taxon>Alveolata</taxon>
        <taxon>Dinophyceae</taxon>
        <taxon>Suessiales</taxon>
        <taxon>Symbiodiniaceae</taxon>
        <taxon>Cladocopium</taxon>
    </lineage>
</organism>
<reference evidence="1" key="1">
    <citation type="submission" date="2022-10" db="EMBL/GenBank/DDBJ databases">
        <authorList>
            <person name="Chen Y."/>
            <person name="Dougan E. K."/>
            <person name="Chan C."/>
            <person name="Rhodes N."/>
            <person name="Thang M."/>
        </authorList>
    </citation>
    <scope>NUCLEOTIDE SEQUENCE</scope>
</reference>
<dbReference type="OrthoDB" id="445988at2759"/>
<dbReference type="AlphaFoldDB" id="A0A9P1BWH8"/>
<evidence type="ECO:0000313" key="3">
    <source>
        <dbReference type="EMBL" id="CAL4768314.1"/>
    </source>
</evidence>
<comment type="caution">
    <text evidence="1">The sequence shown here is derived from an EMBL/GenBank/DDBJ whole genome shotgun (WGS) entry which is preliminary data.</text>
</comment>
<accession>A0A9P1BWH8</accession>
<dbReference type="EMBL" id="CAMXCT010000911">
    <property type="protein sequence ID" value="CAI3984705.1"/>
    <property type="molecule type" value="Genomic_DNA"/>
</dbReference>
<name>A0A9P1BWH8_9DINO</name>
<dbReference type="EMBL" id="CAMXCT020000911">
    <property type="protein sequence ID" value="CAL1138080.1"/>
    <property type="molecule type" value="Genomic_DNA"/>
</dbReference>
<proteinExistence type="predicted"/>
<keyword evidence="4" id="KW-1185">Reference proteome</keyword>
<dbReference type="EMBL" id="CAMXCT010000602">
    <property type="protein sequence ID" value="CAI3981002.1"/>
    <property type="molecule type" value="Genomic_DNA"/>
</dbReference>
<dbReference type="EMBL" id="CAMXCT030000602">
    <property type="protein sequence ID" value="CAL4768314.1"/>
    <property type="molecule type" value="Genomic_DNA"/>
</dbReference>
<reference evidence="3 4" key="2">
    <citation type="submission" date="2024-05" db="EMBL/GenBank/DDBJ databases">
        <authorList>
            <person name="Chen Y."/>
            <person name="Shah S."/>
            <person name="Dougan E. K."/>
            <person name="Thang M."/>
            <person name="Chan C."/>
        </authorList>
    </citation>
    <scope>NUCLEOTIDE SEQUENCE [LARGE SCALE GENOMIC DNA]</scope>
</reference>
<evidence type="ECO:0000313" key="4">
    <source>
        <dbReference type="Proteomes" id="UP001152797"/>
    </source>
</evidence>
<protein>
    <submittedName>
        <fullName evidence="1">Uncharacterized protein</fullName>
    </submittedName>
</protein>